<dbReference type="InterPro" id="IPR036162">
    <property type="entry name" value="Resolvase-like_N_sf"/>
</dbReference>
<dbReference type="GO" id="GO:0003677">
    <property type="term" value="F:DNA binding"/>
    <property type="evidence" value="ECO:0007669"/>
    <property type="project" value="InterPro"/>
</dbReference>
<dbReference type="GO" id="GO:0000150">
    <property type="term" value="F:DNA strand exchange activity"/>
    <property type="evidence" value="ECO:0007669"/>
    <property type="project" value="InterPro"/>
</dbReference>
<dbReference type="Pfam" id="PF00239">
    <property type="entry name" value="Resolvase"/>
    <property type="match status" value="1"/>
</dbReference>
<dbReference type="Pfam" id="PF07508">
    <property type="entry name" value="Recombinase"/>
    <property type="match status" value="1"/>
</dbReference>
<dbReference type="InterPro" id="IPR006119">
    <property type="entry name" value="Resolv_N"/>
</dbReference>
<protein>
    <recommendedName>
        <fullName evidence="4">Resolvase/invertase-type recombinase catalytic domain-containing protein</fullName>
    </recommendedName>
</protein>
<comment type="caution">
    <text evidence="3">The sequence shown here is derived from an EMBL/GenBank/DDBJ whole genome shotgun (WGS) entry which is preliminary data.</text>
</comment>
<dbReference type="InterPro" id="IPR011109">
    <property type="entry name" value="DNA_bind_recombinase_dom"/>
</dbReference>
<feature type="domain" description="Recombinase" evidence="2">
    <location>
        <begin position="161"/>
        <end position="287"/>
    </location>
</feature>
<gene>
    <name evidence="3" type="ORF">S01H1_25088</name>
</gene>
<dbReference type="CDD" id="cd00338">
    <property type="entry name" value="Ser_Recombinase"/>
    <property type="match status" value="1"/>
</dbReference>
<dbReference type="AlphaFoldDB" id="X0T1Z7"/>
<dbReference type="InterPro" id="IPR050639">
    <property type="entry name" value="SSR_resolvase"/>
</dbReference>
<proteinExistence type="predicted"/>
<accession>X0T1Z7</accession>
<feature type="non-terminal residue" evidence="3">
    <location>
        <position position="287"/>
    </location>
</feature>
<dbReference type="EMBL" id="BARS01015120">
    <property type="protein sequence ID" value="GAF87284.1"/>
    <property type="molecule type" value="Genomic_DNA"/>
</dbReference>
<dbReference type="SUPFAM" id="SSF53041">
    <property type="entry name" value="Resolvase-like"/>
    <property type="match status" value="1"/>
</dbReference>
<sequence length="287" mass="32991">ERNAYLYVRQSSFRQVYEHAESTKRQYALAGRAIALGWPRERIITIDSDLGQSGSSAMNRDGFKKLVAEVGMGHAGIVLGIEVSRLARNSSDWHRLLEICALTETLILDEDGVYDPNNFNDRLVLGLKGTMSEAELHYMKARMWGGRLAKAKRGELKTQLPVGLVYGEDDAVILDPDRQVQNVMRTFFEMFRKKRSGRAVVRHFQENGIRFPRRFLKGARKGEIVWGRLLYTRAIQILHNPRYAGIFSYGKIKTKRTPDGKMKYIHMPQEKWHAFIRDAHAGYIAYD</sequence>
<reference evidence="3" key="1">
    <citation type="journal article" date="2014" name="Front. Microbiol.">
        <title>High frequency of phylogenetically diverse reductive dehalogenase-homologous genes in deep subseafloor sedimentary metagenomes.</title>
        <authorList>
            <person name="Kawai M."/>
            <person name="Futagami T."/>
            <person name="Toyoda A."/>
            <person name="Takaki Y."/>
            <person name="Nishi S."/>
            <person name="Hori S."/>
            <person name="Arai W."/>
            <person name="Tsubouchi T."/>
            <person name="Morono Y."/>
            <person name="Uchiyama I."/>
            <person name="Ito T."/>
            <person name="Fujiyama A."/>
            <person name="Inagaki F."/>
            <person name="Takami H."/>
        </authorList>
    </citation>
    <scope>NUCLEOTIDE SEQUENCE</scope>
    <source>
        <strain evidence="3">Expedition CK06-06</strain>
    </source>
</reference>
<feature type="non-terminal residue" evidence="3">
    <location>
        <position position="1"/>
    </location>
</feature>
<evidence type="ECO:0000259" key="2">
    <source>
        <dbReference type="PROSITE" id="PS51737"/>
    </source>
</evidence>
<organism evidence="3">
    <name type="scientific">marine sediment metagenome</name>
    <dbReference type="NCBI Taxonomy" id="412755"/>
    <lineage>
        <taxon>unclassified sequences</taxon>
        <taxon>metagenomes</taxon>
        <taxon>ecological metagenomes</taxon>
    </lineage>
</organism>
<dbReference type="Gene3D" id="3.40.50.1390">
    <property type="entry name" value="Resolvase, N-terminal catalytic domain"/>
    <property type="match status" value="1"/>
</dbReference>
<dbReference type="PROSITE" id="PS51737">
    <property type="entry name" value="RECOMBINASE_DNA_BIND"/>
    <property type="match status" value="1"/>
</dbReference>
<evidence type="ECO:0000259" key="1">
    <source>
        <dbReference type="PROSITE" id="PS51736"/>
    </source>
</evidence>
<dbReference type="PANTHER" id="PTHR30461:SF23">
    <property type="entry name" value="DNA RECOMBINASE-RELATED"/>
    <property type="match status" value="1"/>
</dbReference>
<evidence type="ECO:0008006" key="4">
    <source>
        <dbReference type="Google" id="ProtNLM"/>
    </source>
</evidence>
<dbReference type="InterPro" id="IPR038109">
    <property type="entry name" value="DNA_bind_recomb_sf"/>
</dbReference>
<dbReference type="PANTHER" id="PTHR30461">
    <property type="entry name" value="DNA-INVERTASE FROM LAMBDOID PROPHAGE"/>
    <property type="match status" value="1"/>
</dbReference>
<feature type="domain" description="Resolvase/invertase-type recombinase catalytic" evidence="1">
    <location>
        <begin position="3"/>
        <end position="154"/>
    </location>
</feature>
<name>X0T1Z7_9ZZZZ</name>
<dbReference type="PROSITE" id="PS51736">
    <property type="entry name" value="RECOMBINASES_3"/>
    <property type="match status" value="1"/>
</dbReference>
<evidence type="ECO:0000313" key="3">
    <source>
        <dbReference type="EMBL" id="GAF87284.1"/>
    </source>
</evidence>
<dbReference type="Gene3D" id="3.90.1750.20">
    <property type="entry name" value="Putative Large Serine Recombinase, Chain B, Domain 2"/>
    <property type="match status" value="1"/>
</dbReference>
<dbReference type="SMART" id="SM00857">
    <property type="entry name" value="Resolvase"/>
    <property type="match status" value="1"/>
</dbReference>